<dbReference type="EMBL" id="BK032591">
    <property type="protein sequence ID" value="DAF49938.1"/>
    <property type="molecule type" value="Genomic_DNA"/>
</dbReference>
<protein>
    <submittedName>
        <fullName evidence="1">Large terminase</fullName>
    </submittedName>
</protein>
<dbReference type="Gene3D" id="3.40.50.300">
    <property type="entry name" value="P-loop containing nucleotide triphosphate hydrolases"/>
    <property type="match status" value="1"/>
</dbReference>
<accession>A0A8S5SH38</accession>
<organism evidence="1">
    <name type="scientific">Siphoviridae sp. ctxvK3</name>
    <dbReference type="NCBI Taxonomy" id="2827975"/>
    <lineage>
        <taxon>Viruses</taxon>
        <taxon>Duplodnaviria</taxon>
        <taxon>Heunggongvirae</taxon>
        <taxon>Uroviricota</taxon>
        <taxon>Caudoviricetes</taxon>
    </lineage>
</organism>
<dbReference type="InterPro" id="IPR027417">
    <property type="entry name" value="P-loop_NTPase"/>
</dbReference>
<name>A0A8S5SH38_9CAUD</name>
<sequence>MMTRTIPWGKFSDKHKKYIKTALNYKQSVAEGAVRSGKTIDHCIIFSMYLETCEDKIHLASGSSLPNAKLNIGDCNGFGLEHIFRGRCRWGKYKSNEALFIQTKTGEKIVIFTGGGKSDSYKSILGNSYGGWIATEINEHYDCEDSRTSFIKVAMARQIASVHPFTLWDLNPSNPNADIYKNYIDKFMGLDWYRYEHFNIFDNATMSQERIEEIKNKYDMNSVWYKRDILGERMVAEGLVFPYFANDCKPYLFKYQSLKEKMKEEGKRFSHLIIGVDFGDNGSKYSWHLTGFTNDWDYMWALDEGDMAKSNAIDATKFCKAFVRFYKRCIECYGYVEWIFCDSASNTLINTLRAYFYAEGLDGSIIAPVKKNELTDRPITVDSLLVTGRLKIEEHCKNLINALSELVWDEKKDIPKDENVNNINDDWDSFCYTFITHSKYIDLRR</sequence>
<evidence type="ECO:0000313" key="1">
    <source>
        <dbReference type="EMBL" id="DAF49938.1"/>
    </source>
</evidence>
<reference evidence="1" key="1">
    <citation type="journal article" date="2021" name="Proc. Natl. Acad. Sci. U.S.A.">
        <title>A Catalog of Tens of Thousands of Viruses from Human Metagenomes Reveals Hidden Associations with Chronic Diseases.</title>
        <authorList>
            <person name="Tisza M.J."/>
            <person name="Buck C.B."/>
        </authorList>
    </citation>
    <scope>NUCLEOTIDE SEQUENCE</scope>
    <source>
        <strain evidence="1">CtxvK3</strain>
    </source>
</reference>
<dbReference type="Gene3D" id="3.30.420.280">
    <property type="match status" value="1"/>
</dbReference>
<proteinExistence type="predicted"/>